<dbReference type="PANTHER" id="PTHR40045:SF1">
    <property type="entry name" value="YQCI_YCGG FAMILY PROTEIN"/>
    <property type="match status" value="1"/>
</dbReference>
<gene>
    <name evidence="2" type="ORF">O4U47_09465</name>
</gene>
<evidence type="ECO:0000256" key="1">
    <source>
        <dbReference type="SAM" id="MobiDB-lite"/>
    </source>
</evidence>
<evidence type="ECO:0000313" key="3">
    <source>
        <dbReference type="Proteomes" id="UP001165685"/>
    </source>
</evidence>
<dbReference type="Pfam" id="PF08892">
    <property type="entry name" value="YqcI_YcgG"/>
    <property type="match status" value="1"/>
</dbReference>
<dbReference type="PANTHER" id="PTHR40045">
    <property type="entry name" value="YCGG FAMILY PROTEIN"/>
    <property type="match status" value="1"/>
</dbReference>
<comment type="caution">
    <text evidence="2">The sequence shown here is derived from an EMBL/GenBank/DDBJ whole genome shotgun (WGS) entry which is preliminary data.</text>
</comment>
<dbReference type="InterPro" id="IPR014988">
    <property type="entry name" value="Uncharacterised_YqcI/YcgG"/>
</dbReference>
<accession>A0ABT4TKF9</accession>
<proteinExistence type="predicted"/>
<protein>
    <submittedName>
        <fullName evidence="2">YqcI/YcgG family protein</fullName>
    </submittedName>
</protein>
<organism evidence="2 3">
    <name type="scientific">Nocardiopsis suaedae</name>
    <dbReference type="NCBI Taxonomy" id="3018444"/>
    <lineage>
        <taxon>Bacteria</taxon>
        <taxon>Bacillati</taxon>
        <taxon>Actinomycetota</taxon>
        <taxon>Actinomycetes</taxon>
        <taxon>Streptosporangiales</taxon>
        <taxon>Nocardiopsidaceae</taxon>
        <taxon>Nocardiopsis</taxon>
    </lineage>
</organism>
<dbReference type="Proteomes" id="UP001165685">
    <property type="component" value="Unassembled WGS sequence"/>
</dbReference>
<dbReference type="EMBL" id="JAQFWP010000013">
    <property type="protein sequence ID" value="MDA2804739.1"/>
    <property type="molecule type" value="Genomic_DNA"/>
</dbReference>
<keyword evidence="3" id="KW-1185">Reference proteome</keyword>
<name>A0ABT4TKF9_9ACTN</name>
<evidence type="ECO:0000313" key="2">
    <source>
        <dbReference type="EMBL" id="MDA2804739.1"/>
    </source>
</evidence>
<reference evidence="2" key="1">
    <citation type="submission" date="2023-01" db="EMBL/GenBank/DDBJ databases">
        <title>Draft genome sequence of Nocardiopsis sp. LSu2-4 isolated from halophytes.</title>
        <authorList>
            <person name="Duangmal K."/>
            <person name="Chantavorakit T."/>
        </authorList>
    </citation>
    <scope>NUCLEOTIDE SEQUENCE</scope>
    <source>
        <strain evidence="2">LSu2-4</strain>
    </source>
</reference>
<dbReference type="RefSeq" id="WP_270677309.1">
    <property type="nucleotide sequence ID" value="NZ_JAQFWP010000013.1"/>
</dbReference>
<sequence>MSGPWRSEEITAADGGPAPWDWLVDAHAVFDARMTATGPEHPCYFGVRGQRRGDNRFAAVDDRLPHHGPDALARTVRAFRDEAWTGAPRKSLIVFAGPPREHPSLEEDTARFWALLEGLSARDRDPWPPDVPSDPSDPAWQWCFAGEPWFTFMGSPAYGARRSRDLGPCLTLVFQTRRVFEGIGGSTPAGRSAKRRVRAGLAGYDAVAPHPHMGDPRRSSTHKWRQYALPDDTAVADPQGCPFRPPAPRPGGRTA</sequence>
<feature type="region of interest" description="Disordered" evidence="1">
    <location>
        <begin position="206"/>
        <end position="255"/>
    </location>
</feature>